<evidence type="ECO:0000256" key="1">
    <source>
        <dbReference type="ARBA" id="ARBA00005048"/>
    </source>
</evidence>
<feature type="domain" description="Sulphate adenylyltransferase catalytic" evidence="9">
    <location>
        <begin position="159"/>
        <end position="369"/>
    </location>
</feature>
<dbReference type="EMBL" id="NVDQ01000021">
    <property type="protein sequence ID" value="PFV07841.1"/>
    <property type="molecule type" value="Genomic_DNA"/>
</dbReference>
<gene>
    <name evidence="8 11" type="primary">sat</name>
    <name evidence="11" type="ORF">COK98_09810</name>
</gene>
<evidence type="ECO:0000259" key="10">
    <source>
        <dbReference type="Pfam" id="PF14306"/>
    </source>
</evidence>
<dbReference type="NCBIfam" id="TIGR00339">
    <property type="entry name" value="sopT"/>
    <property type="match status" value="1"/>
</dbReference>
<comment type="pathway">
    <text evidence="1 8">Sulfur metabolism; hydrogen sulfide biosynthesis; sulfite from sulfate: step 1/3.</text>
</comment>
<dbReference type="PANTHER" id="PTHR43509:SF1">
    <property type="entry name" value="SULFATE ADENYLYLTRANSFERASE"/>
    <property type="match status" value="1"/>
</dbReference>
<keyword evidence="5 8" id="KW-0067">ATP-binding</keyword>
<proteinExistence type="inferred from homology"/>
<evidence type="ECO:0000313" key="11">
    <source>
        <dbReference type="EMBL" id="PFV07841.1"/>
    </source>
</evidence>
<dbReference type="Pfam" id="PF14306">
    <property type="entry name" value="PUA_2"/>
    <property type="match status" value="1"/>
</dbReference>
<dbReference type="EC" id="2.7.7.4" evidence="8"/>
<evidence type="ECO:0000256" key="4">
    <source>
        <dbReference type="ARBA" id="ARBA00022741"/>
    </source>
</evidence>
<evidence type="ECO:0000313" key="12">
    <source>
        <dbReference type="Proteomes" id="UP000226257"/>
    </source>
</evidence>
<dbReference type="SUPFAM" id="SSF52374">
    <property type="entry name" value="Nucleotidylyl transferase"/>
    <property type="match status" value="1"/>
</dbReference>
<evidence type="ECO:0000256" key="6">
    <source>
        <dbReference type="ARBA" id="ARBA00037980"/>
    </source>
</evidence>
<dbReference type="InterPro" id="IPR024951">
    <property type="entry name" value="Sulfurylase_cat_dom"/>
</dbReference>
<dbReference type="GO" id="GO:0004781">
    <property type="term" value="F:sulfate adenylyltransferase (ATP) activity"/>
    <property type="evidence" value="ECO:0007669"/>
    <property type="project" value="UniProtKB-UniRule"/>
</dbReference>
<dbReference type="InterPro" id="IPR020792">
    <property type="entry name" value="SO4_adenylyltransferase_pro"/>
</dbReference>
<protein>
    <recommendedName>
        <fullName evidence="8">Sulfate adenylyltransferase</fullName>
        <ecNumber evidence="8">2.7.7.4</ecNumber>
    </recommendedName>
    <alternativeName>
        <fullName evidence="8">ATP-sulfurylase</fullName>
    </alternativeName>
    <alternativeName>
        <fullName evidence="8">Sulfate adenylate transferase</fullName>
        <shortName evidence="8">SAT</shortName>
    </alternativeName>
</protein>
<evidence type="ECO:0000256" key="3">
    <source>
        <dbReference type="ARBA" id="ARBA00022695"/>
    </source>
</evidence>
<name>A0A9X7G7Z1_BACCE</name>
<dbReference type="AlphaFoldDB" id="A0A9X7G7Z1"/>
<dbReference type="GO" id="GO:0005524">
    <property type="term" value="F:ATP binding"/>
    <property type="evidence" value="ECO:0007669"/>
    <property type="project" value="UniProtKB-KW"/>
</dbReference>
<reference evidence="11 12" key="1">
    <citation type="submission" date="2017-09" db="EMBL/GenBank/DDBJ databases">
        <title>Large-scale bioinformatics analysis of Bacillus genomes uncovers conserved roles of natural products in bacterial physiology.</title>
        <authorList>
            <consortium name="Agbiome Team Llc"/>
            <person name="Bleich R.M."/>
            <person name="Grubbs K.J."/>
            <person name="Santa Maria K.C."/>
            <person name="Allen S.E."/>
            <person name="Farag S."/>
            <person name="Shank E.A."/>
            <person name="Bowers A."/>
        </authorList>
    </citation>
    <scope>NUCLEOTIDE SEQUENCE [LARGE SCALE GENOMIC DNA]</scope>
    <source>
        <strain evidence="11 12">AFS060282</strain>
    </source>
</reference>
<evidence type="ECO:0000256" key="2">
    <source>
        <dbReference type="ARBA" id="ARBA00022679"/>
    </source>
</evidence>
<feature type="domain" description="ATP-sulfurylase PUA-like" evidence="10">
    <location>
        <begin position="8"/>
        <end position="150"/>
    </location>
</feature>
<evidence type="ECO:0000259" key="9">
    <source>
        <dbReference type="Pfam" id="PF01747"/>
    </source>
</evidence>
<evidence type="ECO:0000256" key="8">
    <source>
        <dbReference type="HAMAP-Rule" id="MF_00066"/>
    </source>
</evidence>
<dbReference type="PANTHER" id="PTHR43509">
    <property type="match status" value="1"/>
</dbReference>
<dbReference type="InterPro" id="IPR014729">
    <property type="entry name" value="Rossmann-like_a/b/a_fold"/>
</dbReference>
<dbReference type="SUPFAM" id="SSF88697">
    <property type="entry name" value="PUA domain-like"/>
    <property type="match status" value="1"/>
</dbReference>
<dbReference type="CDD" id="cd00517">
    <property type="entry name" value="ATPS"/>
    <property type="match status" value="1"/>
</dbReference>
<keyword evidence="2 8" id="KW-0808">Transferase</keyword>
<dbReference type="Proteomes" id="UP000226257">
    <property type="component" value="Unassembled WGS sequence"/>
</dbReference>
<evidence type="ECO:0000256" key="7">
    <source>
        <dbReference type="ARBA" id="ARBA00049370"/>
    </source>
</evidence>
<organism evidence="11 12">
    <name type="scientific">Bacillus cereus</name>
    <dbReference type="NCBI Taxonomy" id="1396"/>
    <lineage>
        <taxon>Bacteria</taxon>
        <taxon>Bacillati</taxon>
        <taxon>Bacillota</taxon>
        <taxon>Bacilli</taxon>
        <taxon>Bacillales</taxon>
        <taxon>Bacillaceae</taxon>
        <taxon>Bacillus</taxon>
        <taxon>Bacillus cereus group</taxon>
    </lineage>
</organism>
<dbReference type="InterPro" id="IPR002650">
    <property type="entry name" value="Sulphate_adenylyltransferase"/>
</dbReference>
<dbReference type="GO" id="GO:0000103">
    <property type="term" value="P:sulfate assimilation"/>
    <property type="evidence" value="ECO:0007669"/>
    <property type="project" value="UniProtKB-UniRule"/>
</dbReference>
<dbReference type="GO" id="GO:0070814">
    <property type="term" value="P:hydrogen sulfide biosynthetic process"/>
    <property type="evidence" value="ECO:0007669"/>
    <property type="project" value="UniProtKB-UniRule"/>
</dbReference>
<dbReference type="HAMAP" id="MF_00066">
    <property type="entry name" value="Sulf_adenylyltr"/>
    <property type="match status" value="1"/>
</dbReference>
<dbReference type="InterPro" id="IPR015947">
    <property type="entry name" value="PUA-like_sf"/>
</dbReference>
<keyword evidence="3 8" id="KW-0548">Nucleotidyltransferase</keyword>
<comment type="similarity">
    <text evidence="6 8">Belongs to the sulfate adenylyltransferase family.</text>
</comment>
<evidence type="ECO:0000256" key="5">
    <source>
        <dbReference type="ARBA" id="ARBA00022840"/>
    </source>
</evidence>
<sequence>MSIVNELVNRIDEAYDVSQIEKEIKLDNIALSDLELLATGGYSPLTGFLGKEDYDSVVETLRLANGSVWSIPITLPVTEKVAESLKAGEEVKLVNNGNIYGVIQIEDIFVPDKEKEALLVYKTTDEAHPGVEKLYERPNVYVGGTIILTKRFENNQFPSYHLDPIETREEFKKRGWKTVVGFQTRNPVHRAHEYIQKSALEIVDGLFLNPLVGETKSDDIPADVRMESYEVLLQNYYPKNRVFLSVFPAAMRYAGPREAIFHALVRKNFGCTHFIVGRDHAGVGDYYGTYEAQEIFTNFTVEELGITPLFFEHSFYCTKCEAMASTKTCPHGKEDHVILSGTKVRELLRNGEIPPSTFSRKEVVEVLIKGLKKEVVTE</sequence>
<dbReference type="Gene3D" id="3.40.50.620">
    <property type="entry name" value="HUPs"/>
    <property type="match status" value="1"/>
</dbReference>
<dbReference type="InterPro" id="IPR025980">
    <property type="entry name" value="ATP-Sase_PUA-like_dom"/>
</dbReference>
<comment type="catalytic activity">
    <reaction evidence="7 8">
        <text>sulfate + ATP + H(+) = adenosine 5'-phosphosulfate + diphosphate</text>
        <dbReference type="Rhea" id="RHEA:18133"/>
        <dbReference type="ChEBI" id="CHEBI:15378"/>
        <dbReference type="ChEBI" id="CHEBI:16189"/>
        <dbReference type="ChEBI" id="CHEBI:30616"/>
        <dbReference type="ChEBI" id="CHEBI:33019"/>
        <dbReference type="ChEBI" id="CHEBI:58243"/>
        <dbReference type="EC" id="2.7.7.4"/>
    </reaction>
</comment>
<dbReference type="Pfam" id="PF01747">
    <property type="entry name" value="ATP-sulfurylase"/>
    <property type="match status" value="1"/>
</dbReference>
<keyword evidence="4 8" id="KW-0547">Nucleotide-binding</keyword>
<dbReference type="RefSeq" id="WP_065845467.1">
    <property type="nucleotide sequence ID" value="NZ_CP106987.1"/>
</dbReference>
<comment type="caution">
    <text evidence="11">The sequence shown here is derived from an EMBL/GenBank/DDBJ whole genome shotgun (WGS) entry which is preliminary data.</text>
</comment>
<dbReference type="Gene3D" id="3.10.400.10">
    <property type="entry name" value="Sulfate adenylyltransferase"/>
    <property type="match status" value="1"/>
</dbReference>
<dbReference type="NCBIfam" id="NF003166">
    <property type="entry name" value="PRK04149.1"/>
    <property type="match status" value="1"/>
</dbReference>
<accession>A0A9X7G7Z1</accession>